<evidence type="ECO:0000256" key="3">
    <source>
        <dbReference type="ARBA" id="ARBA00022475"/>
    </source>
</evidence>
<keyword evidence="9 12" id="KW-0472">Membrane</keyword>
<keyword evidence="11" id="KW-0325">Glycoprotein</keyword>
<dbReference type="EMBL" id="CM002874">
    <property type="protein sequence ID" value="KFK31061.1"/>
    <property type="molecule type" value="Genomic_DNA"/>
</dbReference>
<comment type="similarity">
    <text evidence="2">Belongs to the RLP family.</text>
</comment>
<evidence type="ECO:0000313" key="13">
    <source>
        <dbReference type="EMBL" id="KFK31061.1"/>
    </source>
</evidence>
<dbReference type="PRINTS" id="PR00019">
    <property type="entry name" value="LEURICHRPT"/>
</dbReference>
<dbReference type="InterPro" id="IPR001611">
    <property type="entry name" value="Leu-rich_rpt"/>
</dbReference>
<evidence type="ECO:0000256" key="4">
    <source>
        <dbReference type="ARBA" id="ARBA00022614"/>
    </source>
</evidence>
<keyword evidence="8 12" id="KW-1133">Transmembrane helix</keyword>
<dbReference type="GO" id="GO:0005886">
    <property type="term" value="C:plasma membrane"/>
    <property type="evidence" value="ECO:0007669"/>
    <property type="project" value="UniProtKB-SubCell"/>
</dbReference>
<dbReference type="Proteomes" id="UP000029120">
    <property type="component" value="Chromosome 6"/>
</dbReference>
<accession>A0A087GMF9</accession>
<evidence type="ECO:0000256" key="10">
    <source>
        <dbReference type="ARBA" id="ARBA00023170"/>
    </source>
</evidence>
<keyword evidence="10" id="KW-0675">Receptor</keyword>
<dbReference type="OMA" id="PEWFVNI"/>
<evidence type="ECO:0000256" key="1">
    <source>
        <dbReference type="ARBA" id="ARBA00004251"/>
    </source>
</evidence>
<dbReference type="InterPro" id="IPR032675">
    <property type="entry name" value="LRR_dom_sf"/>
</dbReference>
<keyword evidence="3" id="KW-1003">Cell membrane</keyword>
<keyword evidence="4" id="KW-0433">Leucine-rich repeat</keyword>
<reference evidence="14" key="1">
    <citation type="journal article" date="2015" name="Nat. Plants">
        <title>Genome expansion of Arabis alpina linked with retrotransposition and reduced symmetric DNA methylation.</title>
        <authorList>
            <person name="Willing E.M."/>
            <person name="Rawat V."/>
            <person name="Mandakova T."/>
            <person name="Maumus F."/>
            <person name="James G.V."/>
            <person name="Nordstroem K.J."/>
            <person name="Becker C."/>
            <person name="Warthmann N."/>
            <person name="Chica C."/>
            <person name="Szarzynska B."/>
            <person name="Zytnicki M."/>
            <person name="Albani M.C."/>
            <person name="Kiefer C."/>
            <person name="Bergonzi S."/>
            <person name="Castaings L."/>
            <person name="Mateos J.L."/>
            <person name="Berns M.C."/>
            <person name="Bujdoso N."/>
            <person name="Piofczyk T."/>
            <person name="de Lorenzo L."/>
            <person name="Barrero-Sicilia C."/>
            <person name="Mateos I."/>
            <person name="Piednoel M."/>
            <person name="Hagmann J."/>
            <person name="Chen-Min-Tao R."/>
            <person name="Iglesias-Fernandez R."/>
            <person name="Schuster S.C."/>
            <person name="Alonso-Blanco C."/>
            <person name="Roudier F."/>
            <person name="Carbonero P."/>
            <person name="Paz-Ares J."/>
            <person name="Davis S.J."/>
            <person name="Pecinka A."/>
            <person name="Quesneville H."/>
            <person name="Colot V."/>
            <person name="Lysak M.A."/>
            <person name="Weigel D."/>
            <person name="Coupland G."/>
            <person name="Schneeberger K."/>
        </authorList>
    </citation>
    <scope>NUCLEOTIDE SEQUENCE [LARGE SCALE GENOMIC DNA]</scope>
    <source>
        <strain evidence="14">cv. Pajares</strain>
    </source>
</reference>
<protein>
    <recommendedName>
        <fullName evidence="15">Receptor-like protein 12</fullName>
    </recommendedName>
</protein>
<keyword evidence="6" id="KW-0732">Signal</keyword>
<evidence type="ECO:0000256" key="9">
    <source>
        <dbReference type="ARBA" id="ARBA00023136"/>
    </source>
</evidence>
<dbReference type="FunFam" id="3.80.10.10:FF:000111">
    <property type="entry name" value="LRR receptor-like serine/threonine-protein kinase ERECTA"/>
    <property type="match status" value="1"/>
</dbReference>
<keyword evidence="5 12" id="KW-0812">Transmembrane</keyword>
<dbReference type="FunFam" id="3.80.10.10:FF:000095">
    <property type="entry name" value="LRR receptor-like serine/threonine-protein kinase GSO1"/>
    <property type="match status" value="1"/>
</dbReference>
<evidence type="ECO:0000256" key="11">
    <source>
        <dbReference type="ARBA" id="ARBA00023180"/>
    </source>
</evidence>
<dbReference type="Gramene" id="KFK31061">
    <property type="protein sequence ID" value="KFK31061"/>
    <property type="gene ID" value="AALP_AA6G063000"/>
</dbReference>
<dbReference type="SUPFAM" id="SSF52058">
    <property type="entry name" value="L domain-like"/>
    <property type="match status" value="2"/>
</dbReference>
<evidence type="ECO:0000256" key="7">
    <source>
        <dbReference type="ARBA" id="ARBA00022737"/>
    </source>
</evidence>
<evidence type="ECO:0000313" key="14">
    <source>
        <dbReference type="Proteomes" id="UP000029120"/>
    </source>
</evidence>
<dbReference type="InterPro" id="IPR003591">
    <property type="entry name" value="Leu-rich_rpt_typical-subtyp"/>
</dbReference>
<evidence type="ECO:0000256" key="12">
    <source>
        <dbReference type="SAM" id="Phobius"/>
    </source>
</evidence>
<organism evidence="13 14">
    <name type="scientific">Arabis alpina</name>
    <name type="common">Alpine rock-cress</name>
    <dbReference type="NCBI Taxonomy" id="50452"/>
    <lineage>
        <taxon>Eukaryota</taxon>
        <taxon>Viridiplantae</taxon>
        <taxon>Streptophyta</taxon>
        <taxon>Embryophyta</taxon>
        <taxon>Tracheophyta</taxon>
        <taxon>Spermatophyta</taxon>
        <taxon>Magnoliopsida</taxon>
        <taxon>eudicotyledons</taxon>
        <taxon>Gunneridae</taxon>
        <taxon>Pentapetalae</taxon>
        <taxon>rosids</taxon>
        <taxon>malvids</taxon>
        <taxon>Brassicales</taxon>
        <taxon>Brassicaceae</taxon>
        <taxon>Arabideae</taxon>
        <taxon>Arabis</taxon>
    </lineage>
</organism>
<evidence type="ECO:0000256" key="2">
    <source>
        <dbReference type="ARBA" id="ARBA00009592"/>
    </source>
</evidence>
<comment type="subcellular location">
    <subcellularLocation>
        <location evidence="1">Cell membrane</location>
        <topology evidence="1">Single-pass type I membrane protein</topology>
    </subcellularLocation>
</comment>
<sequence length="631" mass="69919">MELNLGYNEFTGSFPLVHNLTKLFILSLANNYFFGTISSSLFTMPFLSSLDLRENHLSGPIEIPNSSFSSGLERLFVGGNDFEGQILKPISKLITLTHLDLSFLKISHPIDLSFFSSLKSLSYLDLSGNSVFPTSLSSYSDIPLSMEVLFLSGCNITEFPNILKPLQSLTFIDISNNQIKGKVPAWLWKLPFLNSVSLPNNSLNGFEGPAEVLVNSSVRMLYLDYNSFQGALPNLPISMVTFTARYNKFLGNIPLSICSRNSLVGLDLAYNNFTGPVLQCLSNLVFLNLRKNNLEGSIPDVFYVDASIQTFDVGYNRLTGKFPRSLLNCSSLHFLSLEHNRIEDAFPSWLKALPNLEVLILRSNKLYGPISPDQGPLAFPKLRIFEISDNNFTGSLPPSYFVNWKASSHEDGSMYMKFKNKKIKDAYTTFEQLIDIQYKGLSMEQEMVFTSYSTIDFSGNRIEGQIPESIGLLKGLIALNLSNNAFTGHIPLSLANLTELESLDLSRNQLSGTIPNGLKTLSFLAFINVSHNQLKGEIPQGTQIIGQSKSSFEGNAGLCGLPLEESCFGTNVPPTQQPEEEDEENEVLSWKGVAIGYGLGVLLGLAIAQVIASYKPEWLAKMVCLNKRKSR</sequence>
<evidence type="ECO:0000256" key="6">
    <source>
        <dbReference type="ARBA" id="ARBA00022729"/>
    </source>
</evidence>
<feature type="transmembrane region" description="Helical" evidence="12">
    <location>
        <begin position="594"/>
        <end position="612"/>
    </location>
</feature>
<proteinExistence type="inferred from homology"/>
<evidence type="ECO:0000256" key="8">
    <source>
        <dbReference type="ARBA" id="ARBA00022989"/>
    </source>
</evidence>
<dbReference type="AlphaFoldDB" id="A0A087GMF9"/>
<evidence type="ECO:0008006" key="15">
    <source>
        <dbReference type="Google" id="ProtNLM"/>
    </source>
</evidence>
<gene>
    <name evidence="13" type="ordered locus">AALP_Aa6g063000</name>
</gene>
<evidence type="ECO:0000256" key="5">
    <source>
        <dbReference type="ARBA" id="ARBA00022692"/>
    </source>
</evidence>
<keyword evidence="7" id="KW-0677">Repeat</keyword>
<name>A0A087GMF9_ARAAL</name>
<dbReference type="SMART" id="SM00369">
    <property type="entry name" value="LRR_TYP"/>
    <property type="match status" value="6"/>
</dbReference>
<dbReference type="Pfam" id="PF00560">
    <property type="entry name" value="LRR_1"/>
    <property type="match status" value="5"/>
</dbReference>
<dbReference type="OrthoDB" id="1108676at2759"/>
<keyword evidence="14" id="KW-1185">Reference proteome</keyword>
<dbReference type="eggNOG" id="KOG0619">
    <property type="taxonomic scope" value="Eukaryota"/>
</dbReference>
<dbReference type="Gene3D" id="3.80.10.10">
    <property type="entry name" value="Ribonuclease Inhibitor"/>
    <property type="match status" value="3"/>
</dbReference>
<dbReference type="PANTHER" id="PTHR27004">
    <property type="entry name" value="RECEPTOR-LIKE PROTEIN 12 ISOFORM X1"/>
    <property type="match status" value="1"/>
</dbReference>
<dbReference type="PANTHER" id="PTHR27004:SF337">
    <property type="entry name" value="RECEPTOR LIKE PROTEIN 23-RELATED"/>
    <property type="match status" value="1"/>
</dbReference>